<name>A0A8C4PPH0_EQUAS</name>
<evidence type="ECO:0000313" key="3">
    <source>
        <dbReference type="Ensembl" id="ENSEASP00005020340.2"/>
    </source>
</evidence>
<evidence type="ECO:0000256" key="1">
    <source>
        <dbReference type="SAM" id="SignalP"/>
    </source>
</evidence>
<organism evidence="3 4">
    <name type="scientific">Equus asinus</name>
    <name type="common">Donkey</name>
    <name type="synonym">Equus africanus asinus</name>
    <dbReference type="NCBI Taxonomy" id="9793"/>
    <lineage>
        <taxon>Eukaryota</taxon>
        <taxon>Metazoa</taxon>
        <taxon>Chordata</taxon>
        <taxon>Craniata</taxon>
        <taxon>Vertebrata</taxon>
        <taxon>Euteleostomi</taxon>
        <taxon>Mammalia</taxon>
        <taxon>Eutheria</taxon>
        <taxon>Laurasiatheria</taxon>
        <taxon>Perissodactyla</taxon>
        <taxon>Equidae</taxon>
        <taxon>Equus</taxon>
    </lineage>
</organism>
<feature type="signal peptide" evidence="1">
    <location>
        <begin position="1"/>
        <end position="18"/>
    </location>
</feature>
<feature type="chain" id="PRO_5040389525" description="Calcium-activated chloride channel N-terminal domain-containing protein" evidence="1">
    <location>
        <begin position="19"/>
        <end position="154"/>
    </location>
</feature>
<reference evidence="3" key="3">
    <citation type="submission" date="2025-09" db="UniProtKB">
        <authorList>
            <consortium name="Ensembl"/>
        </authorList>
    </citation>
    <scope>IDENTIFICATION</scope>
</reference>
<proteinExistence type="predicted"/>
<sequence length="154" mass="17519">MRVFRSFLFLLVLHLLQGSDTSLVQLNNNGYEGVIIAIDPAVPEDGKIIEQIKDMVTTASTYLFEATEKRFFFKNVSILIPENWKENSEYKRLKHESYEHADVLVAPPTLPGRDEPYTKQFTACGEKGEYIHLTPDFVLGKNESEYGPSGRNFG</sequence>
<dbReference type="Proteomes" id="UP000694387">
    <property type="component" value="Chromosome 16"/>
</dbReference>
<keyword evidence="4" id="KW-1185">Reference proteome</keyword>
<dbReference type="Ensembl" id="ENSEAST00005022083.2">
    <property type="protein sequence ID" value="ENSEASP00005020340.2"/>
    <property type="gene ID" value="ENSEASG00005013994.2"/>
</dbReference>
<dbReference type="GeneTree" id="ENSGT00940000160416"/>
<evidence type="ECO:0000313" key="4">
    <source>
        <dbReference type="Proteomes" id="UP000694387"/>
    </source>
</evidence>
<accession>A0A8C4PPH0</accession>
<keyword evidence="1" id="KW-0732">Signal</keyword>
<feature type="domain" description="Calcium-activated chloride channel N-terminal" evidence="2">
    <location>
        <begin position="24"/>
        <end position="153"/>
    </location>
</feature>
<dbReference type="Pfam" id="PF08434">
    <property type="entry name" value="CLCA"/>
    <property type="match status" value="1"/>
</dbReference>
<dbReference type="InterPro" id="IPR013642">
    <property type="entry name" value="CLCA_N"/>
</dbReference>
<reference evidence="3" key="2">
    <citation type="submission" date="2025-08" db="UniProtKB">
        <authorList>
            <consortium name="Ensembl"/>
        </authorList>
    </citation>
    <scope>IDENTIFICATION</scope>
</reference>
<dbReference type="AlphaFoldDB" id="A0A8C4PPH0"/>
<protein>
    <recommendedName>
        <fullName evidence="2">Calcium-activated chloride channel N-terminal domain-containing protein</fullName>
    </recommendedName>
</protein>
<evidence type="ECO:0000259" key="2">
    <source>
        <dbReference type="Pfam" id="PF08434"/>
    </source>
</evidence>
<reference evidence="3 4" key="1">
    <citation type="journal article" date="2020" name="Nat. Commun.">
        <title>Donkey genomes provide new insights into domestication and selection for coat color.</title>
        <authorList>
            <person name="Wang"/>
            <person name="C."/>
            <person name="Li"/>
            <person name="H."/>
            <person name="Guo"/>
            <person name="Y."/>
            <person name="Huang"/>
            <person name="J."/>
            <person name="Sun"/>
            <person name="Y."/>
            <person name="Min"/>
            <person name="J."/>
            <person name="Wang"/>
            <person name="J."/>
            <person name="Fang"/>
            <person name="X."/>
            <person name="Zhao"/>
            <person name="Z."/>
            <person name="Wang"/>
            <person name="S."/>
            <person name="Zhang"/>
            <person name="Y."/>
            <person name="Liu"/>
            <person name="Q."/>
            <person name="Jiang"/>
            <person name="Q."/>
            <person name="Wang"/>
            <person name="X."/>
            <person name="Guo"/>
            <person name="Y."/>
            <person name="Yang"/>
            <person name="C."/>
            <person name="Wang"/>
            <person name="Y."/>
            <person name="Tian"/>
            <person name="F."/>
            <person name="Zhuang"/>
            <person name="G."/>
            <person name="Fan"/>
            <person name="Y."/>
            <person name="Gao"/>
            <person name="Q."/>
            <person name="Li"/>
            <person name="Y."/>
            <person name="Ju"/>
            <person name="Z."/>
            <person name="Li"/>
            <person name="J."/>
            <person name="Li"/>
            <person name="R."/>
            <person name="Hou"/>
            <person name="M."/>
            <person name="Yang"/>
            <person name="G."/>
            <person name="Liu"/>
            <person name="G."/>
            <person name="Liu"/>
            <person name="W."/>
            <person name="Guo"/>
            <person name="J."/>
            <person name="Pan"/>
            <person name="S."/>
            <person name="Fan"/>
            <person name="G."/>
            <person name="Zhang"/>
            <person name="W."/>
            <person name="Zhang"/>
            <person name="R."/>
            <person name="Yu"/>
            <person name="J."/>
            <person name="Zhang"/>
            <person name="X."/>
            <person name="Yin"/>
            <person name="Q."/>
            <person name="Ji"/>
            <person name="C."/>
            <person name="Jin"/>
            <person name="Y."/>
            <person name="Yue"/>
            <person name="G."/>
            <person name="Liu"/>
            <person name="M."/>
            <person name="Xu"/>
            <person name="J."/>
            <person name="Liu"/>
            <person name="S."/>
            <person name="Jordana"/>
            <person name="J."/>
            <person name="Noce"/>
            <person name="A."/>
            <person name="Amills"/>
            <person name="M."/>
            <person name="Wu"/>
            <person name="D.D."/>
            <person name="Li"/>
            <person name="S."/>
            <person name="Zhou"/>
            <person name="X. and Zhong"/>
            <person name="J."/>
        </authorList>
    </citation>
    <scope>NUCLEOTIDE SEQUENCE [LARGE SCALE GENOMIC DNA]</scope>
</reference>